<dbReference type="SUPFAM" id="SSF57903">
    <property type="entry name" value="FYVE/PHD zinc finger"/>
    <property type="match status" value="1"/>
</dbReference>
<keyword evidence="4" id="KW-0175">Coiled coil</keyword>
<feature type="coiled-coil region" evidence="4">
    <location>
        <begin position="102"/>
        <end position="167"/>
    </location>
</feature>
<evidence type="ECO:0000313" key="7">
    <source>
        <dbReference type="EMBL" id="KAG7299770.1"/>
    </source>
</evidence>
<protein>
    <recommendedName>
        <fullName evidence="5">Zinc finger PHD-type domain-containing protein</fullName>
    </recommendedName>
</protein>
<feature type="domain" description="Zinc finger PHD-type" evidence="5">
    <location>
        <begin position="11"/>
        <end position="61"/>
    </location>
</feature>
<keyword evidence="8" id="KW-1185">Reference proteome</keyword>
<dbReference type="SMART" id="SM00249">
    <property type="entry name" value="PHD"/>
    <property type="match status" value="1"/>
</dbReference>
<evidence type="ECO:0000313" key="8">
    <source>
        <dbReference type="Proteomes" id="UP000823941"/>
    </source>
</evidence>
<proteinExistence type="predicted"/>
<keyword evidence="1" id="KW-0479">Metal-binding</keyword>
<evidence type="ECO:0000256" key="1">
    <source>
        <dbReference type="ARBA" id="ARBA00022723"/>
    </source>
</evidence>
<dbReference type="InterPro" id="IPR057251">
    <property type="entry name" value="FP_C"/>
</dbReference>
<organism evidence="7 8">
    <name type="scientific">Plutella xylostella</name>
    <name type="common">Diamondback moth</name>
    <name type="synonym">Plutella maculipennis</name>
    <dbReference type="NCBI Taxonomy" id="51655"/>
    <lineage>
        <taxon>Eukaryota</taxon>
        <taxon>Metazoa</taxon>
        <taxon>Ecdysozoa</taxon>
        <taxon>Arthropoda</taxon>
        <taxon>Hexapoda</taxon>
        <taxon>Insecta</taxon>
        <taxon>Pterygota</taxon>
        <taxon>Neoptera</taxon>
        <taxon>Endopterygota</taxon>
        <taxon>Lepidoptera</taxon>
        <taxon>Glossata</taxon>
        <taxon>Ditrysia</taxon>
        <taxon>Yponomeutoidea</taxon>
        <taxon>Plutellidae</taxon>
        <taxon>Plutella</taxon>
    </lineage>
</organism>
<keyword evidence="2" id="KW-0863">Zinc-finger</keyword>
<evidence type="ECO:0000313" key="6">
    <source>
        <dbReference type="EMBL" id="KAG7294984.1"/>
    </source>
</evidence>
<reference evidence="7 8" key="1">
    <citation type="submission" date="2021-06" db="EMBL/GenBank/DDBJ databases">
        <title>A haploid diamondback moth (Plutella xylostella L.) genome assembly resolves 31 chromosomes and identifies a diamide resistance mutation.</title>
        <authorList>
            <person name="Ward C.M."/>
            <person name="Perry K.D."/>
            <person name="Baker G."/>
            <person name="Powis K."/>
            <person name="Heckel D.G."/>
            <person name="Baxter S.W."/>
        </authorList>
    </citation>
    <scope>NUCLEOTIDE SEQUENCE [LARGE SCALE GENOMIC DNA]</scope>
    <source>
        <strain evidence="7 8">LV</strain>
        <tissue evidence="7">Single pupa</tissue>
    </source>
</reference>
<evidence type="ECO:0000259" key="5">
    <source>
        <dbReference type="SMART" id="SM00249"/>
    </source>
</evidence>
<dbReference type="InterPro" id="IPR013083">
    <property type="entry name" value="Znf_RING/FYVE/PHD"/>
</dbReference>
<dbReference type="Proteomes" id="UP000823941">
    <property type="component" value="Chromosome 22"/>
</dbReference>
<evidence type="ECO:0000256" key="2">
    <source>
        <dbReference type="ARBA" id="ARBA00022771"/>
    </source>
</evidence>
<name>A0ABQ7Q3G2_PLUXY</name>
<evidence type="ECO:0000256" key="3">
    <source>
        <dbReference type="ARBA" id="ARBA00022833"/>
    </source>
</evidence>
<sequence length="347" mass="38937">MDKTKAANAVICKHCNDNISDGALCSSCKNIYHLNTCANITETGWNRLGSRQAVWKCPQCKNTKETPISSHIVPSILSPTPARQVPGEHTSNAEISGLASEVRLLTQQITSLKSKLEEATISLSRCNERLEELGGFMITADSRLKKLESREIQVLELQATVSELKSNLNLQAQNQLKNELEISGVPEHTNENLHHVLLVAARKVGVSLEEHDVDWISRVGPKRPAAAPATDPDTASRLPRTIVVRMLRRTKRDEVIKAFKTRRNISNKDIEVDGPTLKIFCNERLTKENRLLFREARGRSKQLGYAYCWCHHGTIFVRQRDGKPSKLIQSRDDLDRILPSSNIDPKV</sequence>
<gene>
    <name evidence="7" type="ORF">JYU34_016780</name>
    <name evidence="6" type="ORF">JYU34_022610</name>
</gene>
<comment type="caution">
    <text evidence="7">The sequence shown here is derived from an EMBL/GenBank/DDBJ whole genome shotgun (WGS) entry which is preliminary data.</text>
</comment>
<evidence type="ECO:0000256" key="4">
    <source>
        <dbReference type="SAM" id="Coils"/>
    </source>
</evidence>
<dbReference type="InterPro" id="IPR011011">
    <property type="entry name" value="Znf_FYVE_PHD"/>
</dbReference>
<dbReference type="EMBL" id="JAHIBW010000022">
    <property type="protein sequence ID" value="KAG7299770.1"/>
    <property type="molecule type" value="Genomic_DNA"/>
</dbReference>
<dbReference type="Pfam" id="PF25298">
    <property type="entry name" value="Baculo_FP_2nd"/>
    <property type="match status" value="1"/>
</dbReference>
<dbReference type="EMBL" id="JAHIBW010000053">
    <property type="protein sequence ID" value="KAG7294984.1"/>
    <property type="molecule type" value="Genomic_DNA"/>
</dbReference>
<keyword evidence="3" id="KW-0862">Zinc</keyword>
<dbReference type="InterPro" id="IPR001965">
    <property type="entry name" value="Znf_PHD"/>
</dbReference>
<accession>A0ABQ7Q3G2</accession>
<dbReference type="Gene3D" id="3.30.40.10">
    <property type="entry name" value="Zinc/RING finger domain, C3HC4 (zinc finger)"/>
    <property type="match status" value="1"/>
</dbReference>